<reference evidence="8" key="1">
    <citation type="submission" date="2020-07" db="EMBL/GenBank/DDBJ databases">
        <title>Genome sequence and genetic diversity analysis of an under-domesticated orphan crop, white fonio (Digitaria exilis).</title>
        <authorList>
            <person name="Bennetzen J.L."/>
            <person name="Chen S."/>
            <person name="Ma X."/>
            <person name="Wang X."/>
            <person name="Yssel A.E.J."/>
            <person name="Chaluvadi S.R."/>
            <person name="Johnson M."/>
            <person name="Gangashetty P."/>
            <person name="Hamidou F."/>
            <person name="Sanogo M.D."/>
            <person name="Zwaenepoel A."/>
            <person name="Wallace J."/>
            <person name="Van De Peer Y."/>
            <person name="Van Deynze A."/>
        </authorList>
    </citation>
    <scope>NUCLEOTIDE SEQUENCE</scope>
    <source>
        <tissue evidence="8">Leaves</tissue>
    </source>
</reference>
<name>A0A835EH55_9POAL</name>
<feature type="region of interest" description="Disordered" evidence="6">
    <location>
        <begin position="1"/>
        <end position="30"/>
    </location>
</feature>
<dbReference type="SUPFAM" id="SSF101936">
    <property type="entry name" value="DNA-binding pseudobarrel domain"/>
    <property type="match status" value="1"/>
</dbReference>
<dbReference type="Gene3D" id="2.40.330.10">
    <property type="entry name" value="DNA-binding pseudobarrel domain"/>
    <property type="match status" value="1"/>
</dbReference>
<keyword evidence="5" id="KW-0539">Nucleus</keyword>
<feature type="compositionally biased region" description="Basic residues" evidence="6">
    <location>
        <begin position="11"/>
        <end position="20"/>
    </location>
</feature>
<feature type="compositionally biased region" description="Basic and acidic residues" evidence="6">
    <location>
        <begin position="1"/>
        <end position="10"/>
    </location>
</feature>
<dbReference type="InterPro" id="IPR015300">
    <property type="entry name" value="DNA-bd_pseudobarrel_sf"/>
</dbReference>
<dbReference type="Proteomes" id="UP000636709">
    <property type="component" value="Unassembled WGS sequence"/>
</dbReference>
<keyword evidence="2" id="KW-0805">Transcription regulation</keyword>
<proteinExistence type="predicted"/>
<evidence type="ECO:0000256" key="1">
    <source>
        <dbReference type="ARBA" id="ARBA00004123"/>
    </source>
</evidence>
<accession>A0A835EH55</accession>
<sequence>MKSKSADGVHKRQVHHRLRPRTAMAAASGSGSHSAAAAAGKHLRVLLPFSCDRLRIPGELAVEVGDGEAVVVVPFGKGKVMRVEVGADGGGAFLGRGWPELAAACGVGAGWTVVLRHRGSGVLTVKAFEASCCLRELGTLPAGTNPTFSSRGVGAQRKLKVDFSECDR</sequence>
<keyword evidence="3" id="KW-0238">DNA-binding</keyword>
<dbReference type="AlphaFoldDB" id="A0A835EH55"/>
<evidence type="ECO:0000313" key="8">
    <source>
        <dbReference type="EMBL" id="KAF8688184.1"/>
    </source>
</evidence>
<dbReference type="Pfam" id="PF02362">
    <property type="entry name" value="B3"/>
    <property type="match status" value="1"/>
</dbReference>
<comment type="caution">
    <text evidence="8">The sequence shown here is derived from an EMBL/GenBank/DDBJ whole genome shotgun (WGS) entry which is preliminary data.</text>
</comment>
<evidence type="ECO:0000313" key="9">
    <source>
        <dbReference type="Proteomes" id="UP000636709"/>
    </source>
</evidence>
<dbReference type="OrthoDB" id="684616at2759"/>
<protein>
    <recommendedName>
        <fullName evidence="7">TF-B3 domain-containing protein</fullName>
    </recommendedName>
</protein>
<feature type="domain" description="TF-B3" evidence="7">
    <location>
        <begin position="50"/>
        <end position="130"/>
    </location>
</feature>
<evidence type="ECO:0000256" key="4">
    <source>
        <dbReference type="ARBA" id="ARBA00023163"/>
    </source>
</evidence>
<gene>
    <name evidence="8" type="ORF">HU200_042418</name>
</gene>
<dbReference type="EMBL" id="JACEFO010002041">
    <property type="protein sequence ID" value="KAF8688184.1"/>
    <property type="molecule type" value="Genomic_DNA"/>
</dbReference>
<evidence type="ECO:0000256" key="2">
    <source>
        <dbReference type="ARBA" id="ARBA00023015"/>
    </source>
</evidence>
<dbReference type="InterPro" id="IPR003340">
    <property type="entry name" value="B3_DNA-bd"/>
</dbReference>
<dbReference type="GO" id="GO:0005634">
    <property type="term" value="C:nucleus"/>
    <property type="evidence" value="ECO:0007669"/>
    <property type="project" value="UniProtKB-SubCell"/>
</dbReference>
<evidence type="ECO:0000256" key="3">
    <source>
        <dbReference type="ARBA" id="ARBA00023125"/>
    </source>
</evidence>
<keyword evidence="9" id="KW-1185">Reference proteome</keyword>
<evidence type="ECO:0000259" key="7">
    <source>
        <dbReference type="Pfam" id="PF02362"/>
    </source>
</evidence>
<evidence type="ECO:0000256" key="5">
    <source>
        <dbReference type="ARBA" id="ARBA00023242"/>
    </source>
</evidence>
<evidence type="ECO:0000256" key="6">
    <source>
        <dbReference type="SAM" id="MobiDB-lite"/>
    </source>
</evidence>
<dbReference type="GO" id="GO:0003677">
    <property type="term" value="F:DNA binding"/>
    <property type="evidence" value="ECO:0007669"/>
    <property type="project" value="UniProtKB-KW"/>
</dbReference>
<organism evidence="8 9">
    <name type="scientific">Digitaria exilis</name>
    <dbReference type="NCBI Taxonomy" id="1010633"/>
    <lineage>
        <taxon>Eukaryota</taxon>
        <taxon>Viridiplantae</taxon>
        <taxon>Streptophyta</taxon>
        <taxon>Embryophyta</taxon>
        <taxon>Tracheophyta</taxon>
        <taxon>Spermatophyta</taxon>
        <taxon>Magnoliopsida</taxon>
        <taxon>Liliopsida</taxon>
        <taxon>Poales</taxon>
        <taxon>Poaceae</taxon>
        <taxon>PACMAD clade</taxon>
        <taxon>Panicoideae</taxon>
        <taxon>Panicodae</taxon>
        <taxon>Paniceae</taxon>
        <taxon>Anthephorinae</taxon>
        <taxon>Digitaria</taxon>
    </lineage>
</organism>
<comment type="subcellular location">
    <subcellularLocation>
        <location evidence="1">Nucleus</location>
    </subcellularLocation>
</comment>
<keyword evidence="4" id="KW-0804">Transcription</keyword>